<reference evidence="1" key="1">
    <citation type="journal article" date="2022" name="bioRxiv">
        <title>Sequencing and chromosome-scale assembly of the giantPleurodeles waltlgenome.</title>
        <authorList>
            <person name="Brown T."/>
            <person name="Elewa A."/>
            <person name="Iarovenko S."/>
            <person name="Subramanian E."/>
            <person name="Araus A.J."/>
            <person name="Petzold A."/>
            <person name="Susuki M."/>
            <person name="Suzuki K.-i.T."/>
            <person name="Hayashi T."/>
            <person name="Toyoda A."/>
            <person name="Oliveira C."/>
            <person name="Osipova E."/>
            <person name="Leigh N.D."/>
            <person name="Simon A."/>
            <person name="Yun M.H."/>
        </authorList>
    </citation>
    <scope>NUCLEOTIDE SEQUENCE</scope>
    <source>
        <strain evidence="1">20211129_DDA</strain>
        <tissue evidence="1">Liver</tissue>
    </source>
</reference>
<dbReference type="EMBL" id="JANPWB010000006">
    <property type="protein sequence ID" value="KAJ1175956.1"/>
    <property type="molecule type" value="Genomic_DNA"/>
</dbReference>
<evidence type="ECO:0000313" key="1">
    <source>
        <dbReference type="EMBL" id="KAJ1175956.1"/>
    </source>
</evidence>
<name>A0AAV7TI40_PLEWA</name>
<sequence>MLSNAGLQHWEAAELHNLGTVFDDAVLLTLDQLRADWGIPAGHFFAYGRLLAALNELWHITDTEPTQHPPIHTLYVMGSVLRLITWPTRALAHTARDSLLSTYRR</sequence>
<protein>
    <submittedName>
        <fullName evidence="1">Uncharacterized protein</fullName>
    </submittedName>
</protein>
<organism evidence="1 2">
    <name type="scientific">Pleurodeles waltl</name>
    <name type="common">Iberian ribbed newt</name>
    <dbReference type="NCBI Taxonomy" id="8319"/>
    <lineage>
        <taxon>Eukaryota</taxon>
        <taxon>Metazoa</taxon>
        <taxon>Chordata</taxon>
        <taxon>Craniata</taxon>
        <taxon>Vertebrata</taxon>
        <taxon>Euteleostomi</taxon>
        <taxon>Amphibia</taxon>
        <taxon>Batrachia</taxon>
        <taxon>Caudata</taxon>
        <taxon>Salamandroidea</taxon>
        <taxon>Salamandridae</taxon>
        <taxon>Pleurodelinae</taxon>
        <taxon>Pleurodeles</taxon>
    </lineage>
</organism>
<proteinExistence type="predicted"/>
<keyword evidence="2" id="KW-1185">Reference proteome</keyword>
<evidence type="ECO:0000313" key="2">
    <source>
        <dbReference type="Proteomes" id="UP001066276"/>
    </source>
</evidence>
<dbReference type="Proteomes" id="UP001066276">
    <property type="component" value="Chromosome 3_2"/>
</dbReference>
<gene>
    <name evidence="1" type="ORF">NDU88_001241</name>
</gene>
<accession>A0AAV7TI40</accession>
<dbReference type="AlphaFoldDB" id="A0AAV7TI40"/>
<comment type="caution">
    <text evidence="1">The sequence shown here is derived from an EMBL/GenBank/DDBJ whole genome shotgun (WGS) entry which is preliminary data.</text>
</comment>